<gene>
    <name evidence="2" type="ORF">GAB14E_0708</name>
</gene>
<accession>A0A099KGX5</accession>
<dbReference type="EMBL" id="JQEC01000055">
    <property type="protein sequence ID" value="KGJ89515.1"/>
    <property type="molecule type" value="Genomic_DNA"/>
</dbReference>
<organism evidence="2 3">
    <name type="scientific">Colwellia psychrerythraea</name>
    <name type="common">Vibrio psychroerythus</name>
    <dbReference type="NCBI Taxonomy" id="28229"/>
    <lineage>
        <taxon>Bacteria</taxon>
        <taxon>Pseudomonadati</taxon>
        <taxon>Pseudomonadota</taxon>
        <taxon>Gammaproteobacteria</taxon>
        <taxon>Alteromonadales</taxon>
        <taxon>Colwelliaceae</taxon>
        <taxon>Colwellia</taxon>
    </lineage>
</organism>
<dbReference type="RefSeq" id="WP_033083880.1">
    <property type="nucleotide sequence ID" value="NZ_JQEC01000055.1"/>
</dbReference>
<reference evidence="2 3" key="1">
    <citation type="submission" date="2014-08" db="EMBL/GenBank/DDBJ databases">
        <title>Genomic and Phenotypic Diversity of Colwellia psychrerythraea strains from Disparate Marine Basins.</title>
        <authorList>
            <person name="Techtmann S.M."/>
            <person name="Stelling S.C."/>
            <person name="Utturkar S.M."/>
            <person name="Alshibli N."/>
            <person name="Harris A."/>
            <person name="Brown S.D."/>
            <person name="Hazen T.C."/>
        </authorList>
    </citation>
    <scope>NUCLEOTIDE SEQUENCE [LARGE SCALE GENOMIC DNA]</scope>
    <source>
        <strain evidence="2 3">GAB14E</strain>
    </source>
</reference>
<evidence type="ECO:0000313" key="3">
    <source>
        <dbReference type="Proteomes" id="UP000029868"/>
    </source>
</evidence>
<protein>
    <submittedName>
        <fullName evidence="2">Prophage CP4-57 regulatory</fullName>
    </submittedName>
</protein>
<evidence type="ECO:0000313" key="2">
    <source>
        <dbReference type="EMBL" id="KGJ89515.1"/>
    </source>
</evidence>
<dbReference type="Proteomes" id="UP000029868">
    <property type="component" value="Unassembled WGS sequence"/>
</dbReference>
<sequence length="61" mass="6920">MSHQLLTTKQVCDLFVVTDRTIYNWSKKNPNFPKAIKLGGTNKYRQSDIESFIDSLTANAA</sequence>
<proteinExistence type="predicted"/>
<dbReference type="InterPro" id="IPR041657">
    <property type="entry name" value="HTH_17"/>
</dbReference>
<dbReference type="Gene3D" id="1.10.238.160">
    <property type="match status" value="1"/>
</dbReference>
<dbReference type="AlphaFoldDB" id="A0A099KGX5"/>
<evidence type="ECO:0000259" key="1">
    <source>
        <dbReference type="Pfam" id="PF12728"/>
    </source>
</evidence>
<feature type="domain" description="Helix-turn-helix" evidence="1">
    <location>
        <begin position="5"/>
        <end position="55"/>
    </location>
</feature>
<comment type="caution">
    <text evidence="2">The sequence shown here is derived from an EMBL/GenBank/DDBJ whole genome shotgun (WGS) entry which is preliminary data.</text>
</comment>
<dbReference type="PATRIC" id="fig|28229.3.peg.3917"/>
<name>A0A099KGX5_COLPS</name>
<dbReference type="SUPFAM" id="SSF46955">
    <property type="entry name" value="Putative DNA-binding domain"/>
    <property type="match status" value="1"/>
</dbReference>
<dbReference type="Pfam" id="PF12728">
    <property type="entry name" value="HTH_17"/>
    <property type="match status" value="1"/>
</dbReference>
<dbReference type="InterPro" id="IPR009061">
    <property type="entry name" value="DNA-bd_dom_put_sf"/>
</dbReference>